<keyword evidence="6" id="KW-0812">Transmembrane</keyword>
<dbReference type="Pfam" id="PF08320">
    <property type="entry name" value="PIG-X"/>
    <property type="match status" value="1"/>
</dbReference>
<dbReference type="Proteomes" id="UP000789396">
    <property type="component" value="Unassembled WGS sequence"/>
</dbReference>
<dbReference type="GO" id="GO:0000030">
    <property type="term" value="F:mannosyltransferase activity"/>
    <property type="evidence" value="ECO:0007669"/>
    <property type="project" value="TreeGrafter"/>
</dbReference>
<evidence type="ECO:0000256" key="5">
    <source>
        <dbReference type="ARBA" id="ARBA00022502"/>
    </source>
</evidence>
<keyword evidence="10" id="KW-0325">Glycoprotein</keyword>
<comment type="function">
    <text evidence="11">Required for proper folding and/or the stability of a subset of proteins in the endoplasmic reticulum. Component of glycosylphosphatidylinositol-mannosyltransferase 1 which transfers the first of the 4 mannoses in the GPI-anchor precursors during GPI-anchor biosynthesis. Probably acts by stabilizing the mannosyltransferase GPI14.</text>
</comment>
<evidence type="ECO:0000256" key="11">
    <source>
        <dbReference type="RuleBase" id="RU366056"/>
    </source>
</evidence>
<protein>
    <recommendedName>
        <fullName evidence="4 11">Protein PBN1</fullName>
    </recommendedName>
</protein>
<evidence type="ECO:0000256" key="10">
    <source>
        <dbReference type="ARBA" id="ARBA00023180"/>
    </source>
</evidence>
<dbReference type="PANTHER" id="PTHR28533:SF1">
    <property type="entry name" value="PROTEIN PBN1"/>
    <property type="match status" value="1"/>
</dbReference>
<comment type="subcellular location">
    <subcellularLocation>
        <location evidence="11">Endoplasmic reticulum membrane</location>
        <topology evidence="11">Single-pass membrane protein</topology>
    </subcellularLocation>
    <subcellularLocation>
        <location evidence="1">Endoplasmic reticulum membrane</location>
        <topology evidence="1">Single-pass type III membrane protein</topology>
    </subcellularLocation>
</comment>
<proteinExistence type="inferred from homology"/>
<comment type="caution">
    <text evidence="12">The sequence shown here is derived from an EMBL/GenBank/DDBJ whole genome shotgun (WGS) entry which is preliminary data.</text>
</comment>
<reference evidence="12" key="1">
    <citation type="submission" date="2021-06" db="EMBL/GenBank/DDBJ databases">
        <authorList>
            <person name="Kallberg Y."/>
            <person name="Tangrot J."/>
            <person name="Rosling A."/>
        </authorList>
    </citation>
    <scope>NUCLEOTIDE SEQUENCE</scope>
    <source>
        <strain evidence="12">IN212</strain>
    </source>
</reference>
<dbReference type="InterPro" id="IPR042322">
    <property type="entry name" value="Pbn1"/>
</dbReference>
<dbReference type="EMBL" id="CAJVPZ010015129">
    <property type="protein sequence ID" value="CAG8663432.1"/>
    <property type="molecule type" value="Genomic_DNA"/>
</dbReference>
<accession>A0A9N9HCG9</accession>
<dbReference type="GO" id="GO:0006506">
    <property type="term" value="P:GPI anchor biosynthetic process"/>
    <property type="evidence" value="ECO:0007669"/>
    <property type="project" value="UniProtKB-KW"/>
</dbReference>
<organism evidence="12 13">
    <name type="scientific">Racocetra fulgida</name>
    <dbReference type="NCBI Taxonomy" id="60492"/>
    <lineage>
        <taxon>Eukaryota</taxon>
        <taxon>Fungi</taxon>
        <taxon>Fungi incertae sedis</taxon>
        <taxon>Mucoromycota</taxon>
        <taxon>Glomeromycotina</taxon>
        <taxon>Glomeromycetes</taxon>
        <taxon>Diversisporales</taxon>
        <taxon>Gigasporaceae</taxon>
        <taxon>Racocetra</taxon>
    </lineage>
</organism>
<dbReference type="GO" id="GO:0005789">
    <property type="term" value="C:endoplasmic reticulum membrane"/>
    <property type="evidence" value="ECO:0007669"/>
    <property type="project" value="UniProtKB-SubCell"/>
</dbReference>
<evidence type="ECO:0000256" key="3">
    <source>
        <dbReference type="ARBA" id="ARBA00010345"/>
    </source>
</evidence>
<evidence type="ECO:0000256" key="6">
    <source>
        <dbReference type="ARBA" id="ARBA00022692"/>
    </source>
</evidence>
<dbReference type="OrthoDB" id="5546453at2759"/>
<evidence type="ECO:0000313" key="13">
    <source>
        <dbReference type="Proteomes" id="UP000789396"/>
    </source>
</evidence>
<feature type="non-terminal residue" evidence="12">
    <location>
        <position position="234"/>
    </location>
</feature>
<evidence type="ECO:0000256" key="8">
    <source>
        <dbReference type="ARBA" id="ARBA00022989"/>
    </source>
</evidence>
<keyword evidence="9" id="KW-0472">Membrane</keyword>
<comment type="pathway">
    <text evidence="2 11">Glycolipid biosynthesis; glycosylphosphatidylinositol-anchor biosynthesis.</text>
</comment>
<gene>
    <name evidence="12" type="ORF">RFULGI_LOCUS8942</name>
</gene>
<name>A0A9N9HCG9_9GLOM</name>
<evidence type="ECO:0000256" key="1">
    <source>
        <dbReference type="ARBA" id="ARBA00004643"/>
    </source>
</evidence>
<evidence type="ECO:0000256" key="2">
    <source>
        <dbReference type="ARBA" id="ARBA00004687"/>
    </source>
</evidence>
<evidence type="ECO:0000256" key="9">
    <source>
        <dbReference type="ARBA" id="ARBA00023136"/>
    </source>
</evidence>
<keyword evidence="7 11" id="KW-0256">Endoplasmic reticulum</keyword>
<evidence type="ECO:0000256" key="7">
    <source>
        <dbReference type="ARBA" id="ARBA00022824"/>
    </source>
</evidence>
<dbReference type="InterPro" id="IPR013233">
    <property type="entry name" value="PIG-X/PBN1"/>
</dbReference>
<keyword evidence="8" id="KW-1133">Transmembrane helix</keyword>
<comment type="similarity">
    <text evidence="3 11">Belongs to the PIGX family.</text>
</comment>
<keyword evidence="5 11" id="KW-0337">GPI-anchor biosynthesis</keyword>
<sequence length="234" mass="26716">MVWNCKNQDIYIIKENEQDRVELGVFGPQLDSETFIGERTVIDKDDSNSGSKYFSVLVTSITLSASQPNCEFYILHIFPNSFLVDTYQINELFSDSHIQIFGEKDLENPVGVTSLKWGSMVLAKEHLVRQDNIFEFSLPFRMRYQPANSEGSQRSHAVVSAPWPLVVYACENMVDNGQAPLFAPTPLPLSLLFPPTTKLKYILPKKEFLQQNVWPSETVRVPVGQLDHLKFTER</sequence>
<dbReference type="SMART" id="SM00780">
    <property type="entry name" value="PIG-X"/>
    <property type="match status" value="1"/>
</dbReference>
<keyword evidence="13" id="KW-1185">Reference proteome</keyword>
<evidence type="ECO:0000256" key="4">
    <source>
        <dbReference type="ARBA" id="ARBA00020410"/>
    </source>
</evidence>
<evidence type="ECO:0000313" key="12">
    <source>
        <dbReference type="EMBL" id="CAG8663432.1"/>
    </source>
</evidence>
<dbReference type="PANTHER" id="PTHR28533">
    <property type="entry name" value="PROTEIN PBN1"/>
    <property type="match status" value="1"/>
</dbReference>
<dbReference type="GO" id="GO:1990529">
    <property type="term" value="C:glycosylphosphatidylinositol-mannosyltransferase I complex"/>
    <property type="evidence" value="ECO:0007669"/>
    <property type="project" value="TreeGrafter"/>
</dbReference>
<dbReference type="AlphaFoldDB" id="A0A9N9HCG9"/>